<evidence type="ECO:0000256" key="10">
    <source>
        <dbReference type="ARBA" id="ARBA00023270"/>
    </source>
</evidence>
<keyword evidence="5 12" id="KW-0963">Cytoplasm</keyword>
<dbReference type="InterPro" id="IPR002220">
    <property type="entry name" value="DapA-like"/>
</dbReference>
<dbReference type="GO" id="GO:0008840">
    <property type="term" value="F:4-hydroxy-tetrahydrodipicolinate synthase activity"/>
    <property type="evidence" value="ECO:0007669"/>
    <property type="project" value="UniProtKB-UniRule"/>
</dbReference>
<dbReference type="PROSITE" id="PS00665">
    <property type="entry name" value="DHDPS_1"/>
    <property type="match status" value="1"/>
</dbReference>
<proteinExistence type="inferred from homology"/>
<protein>
    <recommendedName>
        <fullName evidence="4 12">4-hydroxy-tetrahydrodipicolinate synthase</fullName>
        <shortName evidence="12">HTPA synthase</shortName>
        <ecNumber evidence="4 12">4.3.3.7</ecNumber>
    </recommendedName>
</protein>
<dbReference type="RefSeq" id="WP_141786191.1">
    <property type="nucleotide sequence ID" value="NZ_BAAAIK010000001.1"/>
</dbReference>
<comment type="caution">
    <text evidence="12">Was originally thought to be a dihydrodipicolinate synthase (DHDPS), catalyzing the condensation of (S)-aspartate-beta-semialdehyde [(S)-ASA] and pyruvate to dihydrodipicolinate (DHDP). However, it was shown in E.coli that the product of the enzymatic reaction is not dihydrodipicolinate but in fact (4S)-4-hydroxy-2,3,4,5-tetrahydro-(2S)-dipicolinic acid (HTPA), and that the consecutive dehydration reaction leading to DHDP is not spontaneous but catalyzed by DapB.</text>
</comment>
<dbReference type="InterPro" id="IPR005263">
    <property type="entry name" value="DapA"/>
</dbReference>
<evidence type="ECO:0000313" key="16">
    <source>
        <dbReference type="EMBL" id="TQL52303.1"/>
    </source>
</evidence>
<dbReference type="HAMAP" id="MF_00418">
    <property type="entry name" value="DapA"/>
    <property type="match status" value="1"/>
</dbReference>
<dbReference type="AlphaFoldDB" id="A0A542YW51"/>
<dbReference type="PANTHER" id="PTHR12128">
    <property type="entry name" value="DIHYDRODIPICOLINATE SYNTHASE"/>
    <property type="match status" value="1"/>
</dbReference>
<keyword evidence="6 12" id="KW-0028">Amino-acid biosynthesis</keyword>
<keyword evidence="7 12" id="KW-0220">Diaminopimelate biosynthesis</keyword>
<evidence type="ECO:0000256" key="15">
    <source>
        <dbReference type="PIRSR" id="PIRSR001365-2"/>
    </source>
</evidence>
<evidence type="ECO:0000256" key="11">
    <source>
        <dbReference type="ARBA" id="ARBA00047836"/>
    </source>
</evidence>
<comment type="subcellular location">
    <subcellularLocation>
        <location evidence="12">Cytoplasm</location>
    </subcellularLocation>
</comment>
<feature type="active site" description="Schiff-base intermediate with substrate" evidence="12 14">
    <location>
        <position position="165"/>
    </location>
</feature>
<evidence type="ECO:0000256" key="14">
    <source>
        <dbReference type="PIRSR" id="PIRSR001365-1"/>
    </source>
</evidence>
<evidence type="ECO:0000256" key="8">
    <source>
        <dbReference type="ARBA" id="ARBA00023154"/>
    </source>
</evidence>
<organism evidence="16 17">
    <name type="scientific">Ornithinicoccus hortensis</name>
    <dbReference type="NCBI Taxonomy" id="82346"/>
    <lineage>
        <taxon>Bacteria</taxon>
        <taxon>Bacillati</taxon>
        <taxon>Actinomycetota</taxon>
        <taxon>Actinomycetes</taxon>
        <taxon>Micrococcales</taxon>
        <taxon>Intrasporangiaceae</taxon>
        <taxon>Ornithinicoccus</taxon>
    </lineage>
</organism>
<comment type="subunit">
    <text evidence="12">Homotetramer; dimer of dimers.</text>
</comment>
<dbReference type="SMART" id="SM01130">
    <property type="entry name" value="DHDPS"/>
    <property type="match status" value="1"/>
</dbReference>
<evidence type="ECO:0000256" key="1">
    <source>
        <dbReference type="ARBA" id="ARBA00003294"/>
    </source>
</evidence>
<dbReference type="UniPathway" id="UPA00034">
    <property type="reaction ID" value="UER00017"/>
</dbReference>
<dbReference type="GO" id="GO:0009089">
    <property type="term" value="P:lysine biosynthetic process via diaminopimelate"/>
    <property type="evidence" value="ECO:0007669"/>
    <property type="project" value="UniProtKB-UniRule"/>
</dbReference>
<evidence type="ECO:0000256" key="6">
    <source>
        <dbReference type="ARBA" id="ARBA00022605"/>
    </source>
</evidence>
<sequence length="301" mass="31303">MATPLGGVLTALATPFDSSGEIDAGLLARVVDRSVSAGVGGVVAGGSTGEFAALDHDERLRLVELVTEQTAGRVPVVAQTGATSTREAIKLSRAAERAGADVLMLVTPYYEPLSVAETVAYLKDVCAAVDLPVMLYNIPAATGVALDLETVAALAEEVDTIRYVKDSSANWEFGLQLIHHLGPRVGTFIGWDAYAYSALAEGATGVLAGTANVVPEHLVALHRAVRDGDHDRARRIWGDLYPAIDAMLSQPFVAAVKDGLRLTGLDVGLPRPPVAPLDGGASAVLQRALEQLPPVAPTAAT</sequence>
<comment type="function">
    <text evidence="1 12">Catalyzes the condensation of (S)-aspartate-beta-semialdehyde [(S)-ASA] and pyruvate to 4-hydroxy-tetrahydrodipicolinate (HTPA).</text>
</comment>
<dbReference type="GO" id="GO:0005737">
    <property type="term" value="C:cytoplasm"/>
    <property type="evidence" value="ECO:0007669"/>
    <property type="project" value="UniProtKB-SubCell"/>
</dbReference>
<dbReference type="SUPFAM" id="SSF51569">
    <property type="entry name" value="Aldolase"/>
    <property type="match status" value="1"/>
</dbReference>
<evidence type="ECO:0000256" key="12">
    <source>
        <dbReference type="HAMAP-Rule" id="MF_00418"/>
    </source>
</evidence>
<dbReference type="PRINTS" id="PR00146">
    <property type="entry name" value="DHPICSNTHASE"/>
</dbReference>
<keyword evidence="10 12" id="KW-0704">Schiff base</keyword>
<feature type="site" description="Part of a proton relay during catalysis" evidence="12">
    <location>
        <position position="110"/>
    </location>
</feature>
<dbReference type="Proteomes" id="UP000319516">
    <property type="component" value="Unassembled WGS sequence"/>
</dbReference>
<dbReference type="PANTHER" id="PTHR12128:SF66">
    <property type="entry name" value="4-HYDROXY-2-OXOGLUTARATE ALDOLASE, MITOCHONDRIAL"/>
    <property type="match status" value="1"/>
</dbReference>
<dbReference type="InterPro" id="IPR020624">
    <property type="entry name" value="Schiff_base-form_aldolases_CS"/>
</dbReference>
<evidence type="ECO:0000256" key="9">
    <source>
        <dbReference type="ARBA" id="ARBA00023239"/>
    </source>
</evidence>
<evidence type="ECO:0000256" key="13">
    <source>
        <dbReference type="PIRNR" id="PIRNR001365"/>
    </source>
</evidence>
<evidence type="ECO:0000313" key="17">
    <source>
        <dbReference type="Proteomes" id="UP000319516"/>
    </source>
</evidence>
<comment type="pathway">
    <text evidence="2 12">Amino-acid biosynthesis; L-lysine biosynthesis via DAP pathway; (S)-tetrahydrodipicolinate from L-aspartate: step 3/4.</text>
</comment>
<feature type="binding site" evidence="12 15">
    <location>
        <position position="48"/>
    </location>
    <ligand>
        <name>pyruvate</name>
        <dbReference type="ChEBI" id="CHEBI:15361"/>
    </ligand>
</feature>
<evidence type="ECO:0000256" key="4">
    <source>
        <dbReference type="ARBA" id="ARBA00012086"/>
    </source>
</evidence>
<keyword evidence="9 12" id="KW-0456">Lyase</keyword>
<name>A0A542YW51_9MICO</name>
<comment type="catalytic activity">
    <reaction evidence="11 12">
        <text>L-aspartate 4-semialdehyde + pyruvate = (2S,4S)-4-hydroxy-2,3,4,5-tetrahydrodipicolinate + H2O + H(+)</text>
        <dbReference type="Rhea" id="RHEA:34171"/>
        <dbReference type="ChEBI" id="CHEBI:15361"/>
        <dbReference type="ChEBI" id="CHEBI:15377"/>
        <dbReference type="ChEBI" id="CHEBI:15378"/>
        <dbReference type="ChEBI" id="CHEBI:67139"/>
        <dbReference type="ChEBI" id="CHEBI:537519"/>
        <dbReference type="EC" id="4.3.3.7"/>
    </reaction>
</comment>
<dbReference type="EC" id="4.3.3.7" evidence="4 12"/>
<feature type="active site" description="Proton donor/acceptor" evidence="12 14">
    <location>
        <position position="136"/>
    </location>
</feature>
<dbReference type="EMBL" id="VFOP01000001">
    <property type="protein sequence ID" value="TQL52303.1"/>
    <property type="molecule type" value="Genomic_DNA"/>
</dbReference>
<dbReference type="Pfam" id="PF00701">
    <property type="entry name" value="DHDPS"/>
    <property type="match status" value="1"/>
</dbReference>
<evidence type="ECO:0000256" key="3">
    <source>
        <dbReference type="ARBA" id="ARBA00007592"/>
    </source>
</evidence>
<keyword evidence="17" id="KW-1185">Reference proteome</keyword>
<accession>A0A542YW51</accession>
<dbReference type="GO" id="GO:0019877">
    <property type="term" value="P:diaminopimelate biosynthetic process"/>
    <property type="evidence" value="ECO:0007669"/>
    <property type="project" value="UniProtKB-UniRule"/>
</dbReference>
<dbReference type="Gene3D" id="3.20.20.70">
    <property type="entry name" value="Aldolase class I"/>
    <property type="match status" value="1"/>
</dbReference>
<comment type="similarity">
    <text evidence="3 12 13">Belongs to the DapA family.</text>
</comment>
<keyword evidence="8 12" id="KW-0457">Lysine biosynthesis</keyword>
<dbReference type="InterPro" id="IPR013785">
    <property type="entry name" value="Aldolase_TIM"/>
</dbReference>
<evidence type="ECO:0000256" key="2">
    <source>
        <dbReference type="ARBA" id="ARBA00005120"/>
    </source>
</evidence>
<dbReference type="PIRSF" id="PIRSF001365">
    <property type="entry name" value="DHDPS"/>
    <property type="match status" value="1"/>
</dbReference>
<feature type="site" description="Part of a proton relay during catalysis" evidence="12">
    <location>
        <position position="47"/>
    </location>
</feature>
<comment type="caution">
    <text evidence="12">Lacks conserved residue(s) required for the propagation of feature annotation.</text>
</comment>
<dbReference type="OrthoDB" id="9782828at2"/>
<reference evidence="16 17" key="1">
    <citation type="submission" date="2019-06" db="EMBL/GenBank/DDBJ databases">
        <title>Sequencing the genomes of 1000 actinobacteria strains.</title>
        <authorList>
            <person name="Klenk H.-P."/>
        </authorList>
    </citation>
    <scope>NUCLEOTIDE SEQUENCE [LARGE SCALE GENOMIC DNA]</scope>
    <source>
        <strain evidence="16 17">DSM 12335</strain>
    </source>
</reference>
<gene>
    <name evidence="12" type="primary">dapA</name>
    <name evidence="16" type="ORF">FB467_3484</name>
</gene>
<dbReference type="CDD" id="cd00408">
    <property type="entry name" value="DHDPS-like"/>
    <property type="match status" value="1"/>
</dbReference>
<evidence type="ECO:0000256" key="5">
    <source>
        <dbReference type="ARBA" id="ARBA00022490"/>
    </source>
</evidence>
<evidence type="ECO:0000256" key="7">
    <source>
        <dbReference type="ARBA" id="ARBA00022915"/>
    </source>
</evidence>
<comment type="caution">
    <text evidence="16">The sequence shown here is derived from an EMBL/GenBank/DDBJ whole genome shotgun (WGS) entry which is preliminary data.</text>
</comment>